<feature type="compositionally biased region" description="Low complexity" evidence="1">
    <location>
        <begin position="20"/>
        <end position="32"/>
    </location>
</feature>
<keyword evidence="3" id="KW-1185">Reference proteome</keyword>
<evidence type="ECO:0000256" key="1">
    <source>
        <dbReference type="SAM" id="MobiDB-lite"/>
    </source>
</evidence>
<dbReference type="RefSeq" id="XP_028472864.1">
    <property type="nucleotide sequence ID" value="XM_028618976.1"/>
</dbReference>
<organism evidence="2 3">
    <name type="scientific">Apiotrichum porosum</name>
    <dbReference type="NCBI Taxonomy" id="105984"/>
    <lineage>
        <taxon>Eukaryota</taxon>
        <taxon>Fungi</taxon>
        <taxon>Dikarya</taxon>
        <taxon>Basidiomycota</taxon>
        <taxon>Agaricomycotina</taxon>
        <taxon>Tremellomycetes</taxon>
        <taxon>Trichosporonales</taxon>
        <taxon>Trichosporonaceae</taxon>
        <taxon>Apiotrichum</taxon>
    </lineage>
</organism>
<proteinExistence type="predicted"/>
<evidence type="ECO:0008006" key="4">
    <source>
        <dbReference type="Google" id="ProtNLM"/>
    </source>
</evidence>
<feature type="compositionally biased region" description="Pro residues" evidence="1">
    <location>
        <begin position="43"/>
        <end position="52"/>
    </location>
</feature>
<dbReference type="OrthoDB" id="5522061at2759"/>
<dbReference type="AlphaFoldDB" id="A0A427XG24"/>
<accession>A0A427XG24</accession>
<sequence length="160" mass="17126">MLARYRLVARLTRCLSTSSRSSTAASSPLRPSVKTTDLGLPVTPLPDPIPSVPRTPLDRAALHRLCKLAALNPPAKGSEAETQLLADLGELVGLMDLVGEAVTLDADVGELLTAGVGEIVIDAGKQRGNEDKDGEERGRELLQYATRRVGDYYGFKSERA</sequence>
<dbReference type="EMBL" id="RSCE01000015">
    <property type="protein sequence ID" value="RSH77717.1"/>
    <property type="molecule type" value="Genomic_DNA"/>
</dbReference>
<reference evidence="2 3" key="1">
    <citation type="submission" date="2018-11" db="EMBL/GenBank/DDBJ databases">
        <title>Genome sequence of Apiotrichum porosum DSM 27194.</title>
        <authorList>
            <person name="Aliyu H."/>
            <person name="Gorte O."/>
            <person name="Ochsenreither K."/>
        </authorList>
    </citation>
    <scope>NUCLEOTIDE SEQUENCE [LARGE SCALE GENOMIC DNA]</scope>
    <source>
        <strain evidence="2 3">DSM 27194</strain>
    </source>
</reference>
<evidence type="ECO:0000313" key="3">
    <source>
        <dbReference type="Proteomes" id="UP000279236"/>
    </source>
</evidence>
<feature type="region of interest" description="Disordered" evidence="1">
    <location>
        <begin position="20"/>
        <end position="52"/>
    </location>
</feature>
<evidence type="ECO:0000313" key="2">
    <source>
        <dbReference type="EMBL" id="RSH77717.1"/>
    </source>
</evidence>
<dbReference type="GeneID" id="39587827"/>
<protein>
    <recommendedName>
        <fullName evidence="4">Glutamyl-tRNA(Gln) amidotransferase subunit F, mitochondrial</fullName>
    </recommendedName>
</protein>
<dbReference type="Proteomes" id="UP000279236">
    <property type="component" value="Unassembled WGS sequence"/>
</dbReference>
<gene>
    <name evidence="2" type="ORF">EHS24_003284</name>
</gene>
<name>A0A427XG24_9TREE</name>
<comment type="caution">
    <text evidence="2">The sequence shown here is derived from an EMBL/GenBank/DDBJ whole genome shotgun (WGS) entry which is preliminary data.</text>
</comment>